<name>A0ABW2AMC3_9MICO</name>
<sequence>MKSLGGDAAVLLRAGRRCGALALELYRLEKALGGAADSTMARWSGTAAASFGAMAHAHRGTVRGARIAVERLGVLTSRFAHELSDAQVRVQRLPENASMERKAIEERINLLRRRFHQQSMQVESELRQLLLRRPIDPPRWTGPVRRPGGWVRGQPIMPPRWTGPVRPPGGQVRGQPIRPPRWTGPIRPPADWTPPPTSVRLLPAPSNRDRVQRSFRGHRRG</sequence>
<evidence type="ECO:0000256" key="1">
    <source>
        <dbReference type="SAM" id="MobiDB-lite"/>
    </source>
</evidence>
<evidence type="ECO:0008006" key="4">
    <source>
        <dbReference type="Google" id="ProtNLM"/>
    </source>
</evidence>
<comment type="caution">
    <text evidence="2">The sequence shown here is derived from an EMBL/GenBank/DDBJ whole genome shotgun (WGS) entry which is preliminary data.</text>
</comment>
<proteinExistence type="predicted"/>
<feature type="compositionally biased region" description="Low complexity" evidence="1">
    <location>
        <begin position="142"/>
        <end position="153"/>
    </location>
</feature>
<evidence type="ECO:0000313" key="3">
    <source>
        <dbReference type="Proteomes" id="UP001596298"/>
    </source>
</evidence>
<evidence type="ECO:0000313" key="2">
    <source>
        <dbReference type="EMBL" id="MFC6707744.1"/>
    </source>
</evidence>
<accession>A0ABW2AMC3</accession>
<feature type="region of interest" description="Disordered" evidence="1">
    <location>
        <begin position="142"/>
        <end position="221"/>
    </location>
</feature>
<reference evidence="3" key="1">
    <citation type="journal article" date="2019" name="Int. J. Syst. Evol. Microbiol.">
        <title>The Global Catalogue of Microorganisms (GCM) 10K type strain sequencing project: providing services to taxonomists for standard genome sequencing and annotation.</title>
        <authorList>
            <consortium name="The Broad Institute Genomics Platform"/>
            <consortium name="The Broad Institute Genome Sequencing Center for Infectious Disease"/>
            <person name="Wu L."/>
            <person name="Ma J."/>
        </authorList>
    </citation>
    <scope>NUCLEOTIDE SEQUENCE [LARGE SCALE GENOMIC DNA]</scope>
    <source>
        <strain evidence="3">CCUG 58127</strain>
    </source>
</reference>
<dbReference type="EMBL" id="JBHSWH010000001">
    <property type="protein sequence ID" value="MFC6707744.1"/>
    <property type="molecule type" value="Genomic_DNA"/>
</dbReference>
<gene>
    <name evidence="2" type="ORF">ACFQDH_21515</name>
</gene>
<dbReference type="Proteomes" id="UP001596298">
    <property type="component" value="Unassembled WGS sequence"/>
</dbReference>
<keyword evidence="3" id="KW-1185">Reference proteome</keyword>
<protein>
    <recommendedName>
        <fullName evidence="4">WXG100 family type VII secretion target</fullName>
    </recommendedName>
</protein>
<dbReference type="RefSeq" id="WP_382404409.1">
    <property type="nucleotide sequence ID" value="NZ_JBHSWH010000001.1"/>
</dbReference>
<feature type="compositionally biased region" description="Pro residues" evidence="1">
    <location>
        <begin position="186"/>
        <end position="197"/>
    </location>
</feature>
<organism evidence="2 3">
    <name type="scientific">Flexivirga alba</name>
    <dbReference type="NCBI Taxonomy" id="702742"/>
    <lineage>
        <taxon>Bacteria</taxon>
        <taxon>Bacillati</taxon>
        <taxon>Actinomycetota</taxon>
        <taxon>Actinomycetes</taxon>
        <taxon>Micrococcales</taxon>
        <taxon>Dermacoccaceae</taxon>
        <taxon>Flexivirga</taxon>
    </lineage>
</organism>